<evidence type="ECO:0000313" key="1">
    <source>
        <dbReference type="EMBL" id="RPD62436.1"/>
    </source>
</evidence>
<protein>
    <submittedName>
        <fullName evidence="1">Uncharacterized protein</fullName>
    </submittedName>
</protein>
<evidence type="ECO:0000313" key="2">
    <source>
        <dbReference type="Proteomes" id="UP000313359"/>
    </source>
</evidence>
<keyword evidence="2" id="KW-1185">Reference proteome</keyword>
<organism evidence="1 2">
    <name type="scientific">Lentinus tigrinus ALCF2SS1-6</name>
    <dbReference type="NCBI Taxonomy" id="1328759"/>
    <lineage>
        <taxon>Eukaryota</taxon>
        <taxon>Fungi</taxon>
        <taxon>Dikarya</taxon>
        <taxon>Basidiomycota</taxon>
        <taxon>Agaricomycotina</taxon>
        <taxon>Agaricomycetes</taxon>
        <taxon>Polyporales</taxon>
        <taxon>Polyporaceae</taxon>
        <taxon>Lentinus</taxon>
    </lineage>
</organism>
<dbReference type="EMBL" id="ML122259">
    <property type="protein sequence ID" value="RPD62436.1"/>
    <property type="molecule type" value="Genomic_DNA"/>
</dbReference>
<name>A0A5C2SLU1_9APHY</name>
<proteinExistence type="predicted"/>
<dbReference type="AlphaFoldDB" id="A0A5C2SLU1"/>
<accession>A0A5C2SLU1</accession>
<sequence>MSLHEPSLAALLPWPGLVLSCWLQRRHPELDFVLLSRFVLPSRTAHPSASHPSQASSLPRILLRTRTPLQRCRSFDPHAQPLVPSKYTTPDPSCGRLPRSRLPQVRLRMSWGAAVSSAAISGTSSPSAFRAVTHDQVTIECPTASAPGLRTSRQDPSVQR</sequence>
<dbReference type="Proteomes" id="UP000313359">
    <property type="component" value="Unassembled WGS sequence"/>
</dbReference>
<reference evidence="1" key="1">
    <citation type="journal article" date="2018" name="Genome Biol. Evol.">
        <title>Genomics and development of Lentinus tigrinus, a white-rot wood-decaying mushroom with dimorphic fruiting bodies.</title>
        <authorList>
            <person name="Wu B."/>
            <person name="Xu Z."/>
            <person name="Knudson A."/>
            <person name="Carlson A."/>
            <person name="Chen N."/>
            <person name="Kovaka S."/>
            <person name="LaButti K."/>
            <person name="Lipzen A."/>
            <person name="Pennachio C."/>
            <person name="Riley R."/>
            <person name="Schakwitz W."/>
            <person name="Umezawa K."/>
            <person name="Ohm R.A."/>
            <person name="Grigoriev I.V."/>
            <person name="Nagy L.G."/>
            <person name="Gibbons J."/>
            <person name="Hibbett D."/>
        </authorList>
    </citation>
    <scope>NUCLEOTIDE SEQUENCE [LARGE SCALE GENOMIC DNA]</scope>
    <source>
        <strain evidence="1">ALCF2SS1-6</strain>
    </source>
</reference>
<gene>
    <name evidence="1" type="ORF">L227DRAFT_36207</name>
</gene>